<proteinExistence type="predicted"/>
<reference evidence="1" key="1">
    <citation type="submission" date="2015-12" db="EMBL/GenBank/DDBJ databases">
        <title>Update maize B73 reference genome by single molecule sequencing technologies.</title>
        <authorList>
            <consortium name="Maize Genome Sequencing Project"/>
            <person name="Ware D."/>
        </authorList>
    </citation>
    <scope>NUCLEOTIDE SEQUENCE [LARGE SCALE GENOMIC DNA]</scope>
    <source>
        <tissue evidence="1">Seedling</tissue>
    </source>
</reference>
<protein>
    <submittedName>
        <fullName evidence="1">Uncharacterized protein</fullName>
    </submittedName>
</protein>
<dbReference type="AlphaFoldDB" id="A0A1D6DTF7"/>
<dbReference type="EMBL" id="CM007648">
    <property type="protein sequence ID" value="ONM12127.1"/>
    <property type="molecule type" value="Genomic_DNA"/>
</dbReference>
<evidence type="ECO:0000313" key="1">
    <source>
        <dbReference type="EMBL" id="ONM12127.1"/>
    </source>
</evidence>
<sequence length="25" mass="2672">MVLLNGGSINSFPLSKGPNAIVEWK</sequence>
<organism evidence="1">
    <name type="scientific">Zea mays</name>
    <name type="common">Maize</name>
    <dbReference type="NCBI Taxonomy" id="4577"/>
    <lineage>
        <taxon>Eukaryota</taxon>
        <taxon>Viridiplantae</taxon>
        <taxon>Streptophyta</taxon>
        <taxon>Embryophyta</taxon>
        <taxon>Tracheophyta</taxon>
        <taxon>Spermatophyta</taxon>
        <taxon>Magnoliopsida</taxon>
        <taxon>Liliopsida</taxon>
        <taxon>Poales</taxon>
        <taxon>Poaceae</taxon>
        <taxon>PACMAD clade</taxon>
        <taxon>Panicoideae</taxon>
        <taxon>Andropogonodae</taxon>
        <taxon>Andropogoneae</taxon>
        <taxon>Tripsacinae</taxon>
        <taxon>Zea</taxon>
    </lineage>
</organism>
<accession>A0A1D6DTF7</accession>
<gene>
    <name evidence="1" type="ORF">ZEAMMB73_Zm00001d001834</name>
</gene>
<name>A0A1D6DTF7_MAIZE</name>